<dbReference type="CDD" id="cd13844">
    <property type="entry name" value="CuRO_1_BOD_CotA_like"/>
    <property type="match status" value="1"/>
</dbReference>
<evidence type="ECO:0000256" key="1">
    <source>
        <dbReference type="SAM" id="MobiDB-lite"/>
    </source>
</evidence>
<dbReference type="Pfam" id="PF07731">
    <property type="entry name" value="Cu-oxidase_2"/>
    <property type="match status" value="1"/>
</dbReference>
<feature type="domain" description="Plastocyanin-like" evidence="3">
    <location>
        <begin position="586"/>
        <end position="733"/>
    </location>
</feature>
<comment type="caution">
    <text evidence="4">The sequence shown here is derived from an EMBL/GenBank/DDBJ whole genome shotgun (WGS) entry which is preliminary data.</text>
</comment>
<dbReference type="GO" id="GO:0005507">
    <property type="term" value="F:copper ion binding"/>
    <property type="evidence" value="ECO:0007669"/>
    <property type="project" value="InterPro"/>
</dbReference>
<dbReference type="InterPro" id="IPR008972">
    <property type="entry name" value="Cupredoxin"/>
</dbReference>
<evidence type="ECO:0000259" key="3">
    <source>
        <dbReference type="Pfam" id="PF07731"/>
    </source>
</evidence>
<feature type="compositionally biased region" description="Low complexity" evidence="1">
    <location>
        <begin position="683"/>
        <end position="697"/>
    </location>
</feature>
<dbReference type="AlphaFoldDB" id="A0A7J4ZUG5"/>
<sequence length="736" mass="80918">MHFAAHRLQRFLQHRLATPRKHLNNIPLLLIYFFGPIAANLLAKSVRWGRRVSDNPSARLYDPTKTVGRFNMAMGKWTHRVYLYYRSILLAGCALAMWGCNGDTTNISALSASSGSKSPLNPLMLQQFATPLPIIPAATADTTSVAGSDYYVVKAQQSADYDFGLRNIDGGELKNPYTGKPVRSTVWGYSVNGLSAGYLGPTIEARSTLDTSGRKVVVKYINDLRDAAGNLLTKHLLYVDPTLDGTNNGEPEIRIVPHLHGGHTQSGFDGNPLYWFTNNPNAPANGMGGPAGNTVTYTYDNDQLGTTLWYHDHAMGITRLNVYAGLAAFYILRDNYEDSLNLPKGNYEIPLVIQDKSFYEDGSIAYPTTPLLDPYTHLPIVDANGKPVLSSLPEFFGNTIAVNGKVWPKLEVEPRRYRFRLLNGSDSRFYNLWIELPDGSPLPAGMITQIGNEGGLLPTPATVGDTEDHGILLALAERADLIIDFSKVPVGTKITMRNNANGPYPDGNPPDPKTTGKIMQFTVTKPLSGTDTSAATASRPHAPLAAADNVRVVDLQELRDIFGINYDPAGEGTLFYRHLLLLNGNLFTDPITEKPVLNTVEDWIIVNGTVDMHPMHLHLVSFEVVEKGTLTGYIPAALGLPPRYAALNKDTDPAGRTPLDPEFDRNYTVTGNEIGLKDTVKVPPGGLDPNGDPDPNNRGYVRIRAKFDRLGIYMWHCHILSHEDNDMMRPFEVVAP</sequence>
<name>A0A7J4ZUG5_9BACT</name>
<evidence type="ECO:0000313" key="5">
    <source>
        <dbReference type="Proteomes" id="UP000420562"/>
    </source>
</evidence>
<organism evidence="4 5">
    <name type="scientific">Oryzomonas japonica</name>
    <dbReference type="NCBI Taxonomy" id="2603858"/>
    <lineage>
        <taxon>Bacteria</taxon>
        <taxon>Pseudomonadati</taxon>
        <taxon>Thermodesulfobacteriota</taxon>
        <taxon>Desulfuromonadia</taxon>
        <taxon>Geobacterales</taxon>
        <taxon>Geobacteraceae</taxon>
        <taxon>Oryzomonas</taxon>
    </lineage>
</organism>
<dbReference type="InterPro" id="IPR045087">
    <property type="entry name" value="Cu-oxidase_fam"/>
</dbReference>
<dbReference type="InterPro" id="IPR011706">
    <property type="entry name" value="Cu-oxidase_C"/>
</dbReference>
<dbReference type="PANTHER" id="PTHR48267">
    <property type="entry name" value="CUPREDOXIN SUPERFAMILY PROTEIN"/>
    <property type="match status" value="1"/>
</dbReference>
<dbReference type="CDD" id="cd13868">
    <property type="entry name" value="CuRO_2_CotA_like"/>
    <property type="match status" value="1"/>
</dbReference>
<evidence type="ECO:0000313" key="4">
    <source>
        <dbReference type="EMBL" id="KAB0667268.1"/>
    </source>
</evidence>
<proteinExistence type="predicted"/>
<reference evidence="4 5" key="1">
    <citation type="submission" date="2019-09" db="EMBL/GenBank/DDBJ databases">
        <title>Geobacter sp. Red96, a novel strain isolated from paddy soil.</title>
        <authorList>
            <person name="Xu Z."/>
            <person name="Masuda Y."/>
            <person name="Itoh H."/>
            <person name="Senoo K."/>
        </authorList>
    </citation>
    <scope>NUCLEOTIDE SEQUENCE [LARGE SCALE GENOMIC DNA]</scope>
    <source>
        <strain evidence="4 5">Red96</strain>
    </source>
</reference>
<dbReference type="Gene3D" id="2.60.40.420">
    <property type="entry name" value="Cupredoxins - blue copper proteins"/>
    <property type="match status" value="3"/>
</dbReference>
<dbReference type="Proteomes" id="UP000420562">
    <property type="component" value="Unassembled WGS sequence"/>
</dbReference>
<keyword evidence="2" id="KW-0812">Transmembrane</keyword>
<keyword evidence="2" id="KW-1133">Transmembrane helix</keyword>
<dbReference type="EMBL" id="VZQZ01000001">
    <property type="protein sequence ID" value="KAB0667268.1"/>
    <property type="molecule type" value="Genomic_DNA"/>
</dbReference>
<accession>A0A7J4ZUG5</accession>
<evidence type="ECO:0000256" key="2">
    <source>
        <dbReference type="SAM" id="Phobius"/>
    </source>
</evidence>
<protein>
    <submittedName>
        <fullName evidence="4">Multicopper oxidase domain-containing protein</fullName>
    </submittedName>
</protein>
<dbReference type="PANTHER" id="PTHR48267:SF1">
    <property type="entry name" value="BILIRUBIN OXIDASE"/>
    <property type="match status" value="1"/>
</dbReference>
<keyword evidence="5" id="KW-1185">Reference proteome</keyword>
<feature type="region of interest" description="Disordered" evidence="1">
    <location>
        <begin position="678"/>
        <end position="699"/>
    </location>
</feature>
<dbReference type="GO" id="GO:0016491">
    <property type="term" value="F:oxidoreductase activity"/>
    <property type="evidence" value="ECO:0007669"/>
    <property type="project" value="InterPro"/>
</dbReference>
<dbReference type="SUPFAM" id="SSF49503">
    <property type="entry name" value="Cupredoxins"/>
    <property type="match status" value="3"/>
</dbReference>
<keyword evidence="2" id="KW-0472">Membrane</keyword>
<feature type="transmembrane region" description="Helical" evidence="2">
    <location>
        <begin position="26"/>
        <end position="43"/>
    </location>
</feature>
<gene>
    <name evidence="4" type="ORF">F6V25_00780</name>
</gene>